<evidence type="ECO:0000313" key="1">
    <source>
        <dbReference type="EMBL" id="KAK1423711.1"/>
    </source>
</evidence>
<name>A0AAD8KLT4_TARER</name>
<evidence type="ECO:0000313" key="2">
    <source>
        <dbReference type="Proteomes" id="UP001229421"/>
    </source>
</evidence>
<keyword evidence="2" id="KW-1185">Reference proteome</keyword>
<gene>
    <name evidence="1" type="ORF">QVD17_19019</name>
</gene>
<dbReference type="Proteomes" id="UP001229421">
    <property type="component" value="Unassembled WGS sequence"/>
</dbReference>
<proteinExistence type="predicted"/>
<dbReference type="EMBL" id="JAUHHV010000005">
    <property type="protein sequence ID" value="KAK1423711.1"/>
    <property type="molecule type" value="Genomic_DNA"/>
</dbReference>
<reference evidence="1" key="1">
    <citation type="journal article" date="2023" name="bioRxiv">
        <title>Improved chromosome-level genome assembly for marigold (Tagetes erecta).</title>
        <authorList>
            <person name="Jiang F."/>
            <person name="Yuan L."/>
            <person name="Wang S."/>
            <person name="Wang H."/>
            <person name="Xu D."/>
            <person name="Wang A."/>
            <person name="Fan W."/>
        </authorList>
    </citation>
    <scope>NUCLEOTIDE SEQUENCE</scope>
    <source>
        <strain evidence="1">WSJ</strain>
        <tissue evidence="1">Leaf</tissue>
    </source>
</reference>
<dbReference type="AlphaFoldDB" id="A0AAD8KLT4"/>
<protein>
    <submittedName>
        <fullName evidence="1">Uncharacterized protein</fullName>
    </submittedName>
</protein>
<accession>A0AAD8KLT4</accession>
<organism evidence="1 2">
    <name type="scientific">Tagetes erecta</name>
    <name type="common">African marigold</name>
    <dbReference type="NCBI Taxonomy" id="13708"/>
    <lineage>
        <taxon>Eukaryota</taxon>
        <taxon>Viridiplantae</taxon>
        <taxon>Streptophyta</taxon>
        <taxon>Embryophyta</taxon>
        <taxon>Tracheophyta</taxon>
        <taxon>Spermatophyta</taxon>
        <taxon>Magnoliopsida</taxon>
        <taxon>eudicotyledons</taxon>
        <taxon>Gunneridae</taxon>
        <taxon>Pentapetalae</taxon>
        <taxon>asterids</taxon>
        <taxon>campanulids</taxon>
        <taxon>Asterales</taxon>
        <taxon>Asteraceae</taxon>
        <taxon>Asteroideae</taxon>
        <taxon>Heliantheae alliance</taxon>
        <taxon>Tageteae</taxon>
        <taxon>Tagetes</taxon>
    </lineage>
</organism>
<comment type="caution">
    <text evidence="1">The sequence shown here is derived from an EMBL/GenBank/DDBJ whole genome shotgun (WGS) entry which is preliminary data.</text>
</comment>
<sequence length="90" mass="10655">MNILYEYITEGGTLLSFDGWDHKEPEFVLFVECYNVLLRNLYCFVLDNGTVWLIRYATKKLDFNDTIYLISIAARFRYKLSSRSPRIETA</sequence>